<reference evidence="3 4" key="1">
    <citation type="submission" date="2023-04" db="EMBL/GenBank/DDBJ databases">
        <title>Jannaschia ovalis sp. nov., a marine bacterium isolated from sea tidal flat.</title>
        <authorList>
            <person name="Kwon D.Y."/>
            <person name="Kim J.-J."/>
        </authorList>
    </citation>
    <scope>NUCLEOTIDE SEQUENCE [LARGE SCALE GENOMIC DNA]</scope>
    <source>
        <strain evidence="3 4">GRR-S6-38</strain>
    </source>
</reference>
<dbReference type="EMBL" id="CP122537">
    <property type="protein sequence ID" value="WGH79747.1"/>
    <property type="molecule type" value="Genomic_DNA"/>
</dbReference>
<dbReference type="EC" id="1.-.-.-" evidence="3"/>
<gene>
    <name evidence="3" type="ORF">P8627_05655</name>
</gene>
<organism evidence="3 4">
    <name type="scientific">Jannaschia ovalis</name>
    <dbReference type="NCBI Taxonomy" id="3038773"/>
    <lineage>
        <taxon>Bacteria</taxon>
        <taxon>Pseudomonadati</taxon>
        <taxon>Pseudomonadota</taxon>
        <taxon>Alphaproteobacteria</taxon>
        <taxon>Rhodobacterales</taxon>
        <taxon>Roseobacteraceae</taxon>
        <taxon>Jannaschia</taxon>
    </lineage>
</organism>
<dbReference type="Gene3D" id="3.50.50.60">
    <property type="entry name" value="FAD/NAD(P)-binding domain"/>
    <property type="match status" value="1"/>
</dbReference>
<dbReference type="GO" id="GO:0016491">
    <property type="term" value="F:oxidoreductase activity"/>
    <property type="evidence" value="ECO:0007669"/>
    <property type="project" value="UniProtKB-KW"/>
</dbReference>
<feature type="domain" description="FAD dependent oxidoreductase" evidence="2">
    <location>
        <begin position="46"/>
        <end position="386"/>
    </location>
</feature>
<evidence type="ECO:0000256" key="1">
    <source>
        <dbReference type="ARBA" id="ARBA00023002"/>
    </source>
</evidence>
<evidence type="ECO:0000313" key="3">
    <source>
        <dbReference type="EMBL" id="WGH79747.1"/>
    </source>
</evidence>
<evidence type="ECO:0000313" key="4">
    <source>
        <dbReference type="Proteomes" id="UP001243420"/>
    </source>
</evidence>
<dbReference type="Pfam" id="PF01266">
    <property type="entry name" value="DAO"/>
    <property type="match status" value="1"/>
</dbReference>
<dbReference type="PANTHER" id="PTHR13847:SF281">
    <property type="entry name" value="FAD DEPENDENT OXIDOREDUCTASE DOMAIN-CONTAINING PROTEIN"/>
    <property type="match status" value="1"/>
</dbReference>
<sequence length="431" mass="45228">MTDLRAFGTSWLHANGDRGTWPATWWAEGLDLPAPLPPLDGAAQADLCVVGGGITGLSAALHAARAGMSVILLEAQRVGWGASGRNGGQVGTGLNWDQPRLEAKLGPARARAVWDLTEAARRLTRELAGQAGTEWHPGILHACRSQTALDAATRTAARMARDYGTATETLDRADLQARIGTSAYAGGVLDPAAGWINPLAYTLGLARACLAAGVRIHEGAEVHRVGPPVATARGRVTARFVLHATNGYGTHLGTKAAARVLPINNYIAVTEPLARPPMADPVAVADDRFVVNYFRQTPDGRLLYGGGESYGRRFPADIAARVRANLARTYPELADVRFTHAWGGTLAVTATRLPWLAETAPGRFAAGGYSGHGLALAGLAGQLVVEAMRGERARFDKLAALPVPALPGGRLFGGLMAQAGMVFGALKDRLG</sequence>
<accession>A0ABY8LEM7</accession>
<dbReference type="InterPro" id="IPR006076">
    <property type="entry name" value="FAD-dep_OxRdtase"/>
</dbReference>
<dbReference type="InterPro" id="IPR036188">
    <property type="entry name" value="FAD/NAD-bd_sf"/>
</dbReference>
<dbReference type="RefSeq" id="WP_279966684.1">
    <property type="nucleotide sequence ID" value="NZ_CP122537.1"/>
</dbReference>
<name>A0ABY8LEM7_9RHOB</name>
<dbReference type="Proteomes" id="UP001243420">
    <property type="component" value="Chromosome"/>
</dbReference>
<dbReference type="PANTHER" id="PTHR13847">
    <property type="entry name" value="SARCOSINE DEHYDROGENASE-RELATED"/>
    <property type="match status" value="1"/>
</dbReference>
<dbReference type="Gene3D" id="3.30.9.10">
    <property type="entry name" value="D-Amino Acid Oxidase, subunit A, domain 2"/>
    <property type="match status" value="1"/>
</dbReference>
<proteinExistence type="predicted"/>
<keyword evidence="4" id="KW-1185">Reference proteome</keyword>
<dbReference type="PRINTS" id="PR00469">
    <property type="entry name" value="PNDRDTASEII"/>
</dbReference>
<dbReference type="SUPFAM" id="SSF51971">
    <property type="entry name" value="Nucleotide-binding domain"/>
    <property type="match status" value="1"/>
</dbReference>
<evidence type="ECO:0000259" key="2">
    <source>
        <dbReference type="Pfam" id="PF01266"/>
    </source>
</evidence>
<keyword evidence="1 3" id="KW-0560">Oxidoreductase</keyword>
<protein>
    <submittedName>
        <fullName evidence="3">FAD-dependent oxidoreductase</fullName>
        <ecNumber evidence="3">1.-.-.-</ecNumber>
    </submittedName>
</protein>